<feature type="transmembrane region" description="Helical" evidence="7">
    <location>
        <begin position="298"/>
        <end position="315"/>
    </location>
</feature>
<feature type="transmembrane region" description="Helical" evidence="7">
    <location>
        <begin position="517"/>
        <end position="535"/>
    </location>
</feature>
<evidence type="ECO:0000256" key="6">
    <source>
        <dbReference type="ARBA" id="ARBA00023315"/>
    </source>
</evidence>
<dbReference type="GO" id="GO:0016746">
    <property type="term" value="F:acyltransferase activity"/>
    <property type="evidence" value="ECO:0007669"/>
    <property type="project" value="UniProtKB-KW"/>
</dbReference>
<sequence>MFLNSMALFDQMGPLINYGQQLADEAVNFIYELEPMAAKTVIFKSQYLDEKVDELSAAVSFDAAMIKYVLCMFLAYPIALIVSRIPSASIKHAAFGTVGVIMMQWTFGSQWIHSFLSSAITYLLVALWPHRKSMPIVAFTFVLTYMSAAHLYRMYTDYMGWSLDFTGPQMVLTMKLSSFGFNLFDGKQGLAEEEEIAKTNAAKLKALQSDPGANPKKVESLARKIKYHNKVLATRKNFAINSLPSPLQYFGYTYNFTNILAGPAFEYADYANPVEGKAAGSAQGVTNGRRAPGSLLPGLGRLAISIACLAIHVVGSSQMPISYLDNAEWKSSQPYWQFLLGSWFILLMVRFKYYFAWKLAEGSSIFAGFGFQGFDKEGKVIGWSGASNMDILGFELGGNVSENSRAWNQRTQGWLERYVYARTNSSLTATYAVSAFWHGFYPGYYLFFLSVPLATNASRAMKKAIRPWFQTAQGQDGAGIAFYNVLAKLTTTTHINYLVCAFQLLSWEASIRCWGNYYFFGHALMFSALAISNVVPKRKFKTKQL</sequence>
<organism evidence="8">
    <name type="scientific">Fibrocapsa japonica</name>
    <dbReference type="NCBI Taxonomy" id="94617"/>
    <lineage>
        <taxon>Eukaryota</taxon>
        <taxon>Sar</taxon>
        <taxon>Stramenopiles</taxon>
        <taxon>Ochrophyta</taxon>
        <taxon>Raphidophyceae</taxon>
        <taxon>Chattonellales</taxon>
        <taxon>Chattonellaceae</taxon>
        <taxon>Fibrocapsa</taxon>
    </lineage>
</organism>
<evidence type="ECO:0000256" key="2">
    <source>
        <dbReference type="ARBA" id="ARBA00022679"/>
    </source>
</evidence>
<gene>
    <name evidence="8" type="ORF">FJAP1339_LOCUS399</name>
</gene>
<evidence type="ECO:0000256" key="5">
    <source>
        <dbReference type="ARBA" id="ARBA00023136"/>
    </source>
</evidence>
<feature type="transmembrane region" description="Helical" evidence="7">
    <location>
        <begin position="65"/>
        <end position="82"/>
    </location>
</feature>
<feature type="transmembrane region" description="Helical" evidence="7">
    <location>
        <begin position="134"/>
        <end position="152"/>
    </location>
</feature>
<dbReference type="GO" id="GO:0030258">
    <property type="term" value="P:lipid modification"/>
    <property type="evidence" value="ECO:0007669"/>
    <property type="project" value="TreeGrafter"/>
</dbReference>
<dbReference type="PANTHER" id="PTHR13906:SF4">
    <property type="entry name" value="LYSOPHOSPHOLIPID ACYLTRANSFERASE 6"/>
    <property type="match status" value="1"/>
</dbReference>
<proteinExistence type="predicted"/>
<keyword evidence="3 7" id="KW-0812">Transmembrane</keyword>
<reference evidence="8" key="1">
    <citation type="submission" date="2021-01" db="EMBL/GenBank/DDBJ databases">
        <authorList>
            <person name="Corre E."/>
            <person name="Pelletier E."/>
            <person name="Niang G."/>
            <person name="Scheremetjew M."/>
            <person name="Finn R."/>
            <person name="Kale V."/>
            <person name="Holt S."/>
            <person name="Cochrane G."/>
            <person name="Meng A."/>
            <person name="Brown T."/>
            <person name="Cohen L."/>
        </authorList>
    </citation>
    <scope>NUCLEOTIDE SEQUENCE</scope>
    <source>
        <strain evidence="8">CCMP1661</strain>
    </source>
</reference>
<accession>A0A7S2USG4</accession>
<keyword evidence="2" id="KW-0808">Transferase</keyword>
<evidence type="ECO:0000256" key="4">
    <source>
        <dbReference type="ARBA" id="ARBA00022989"/>
    </source>
</evidence>
<evidence type="ECO:0000256" key="3">
    <source>
        <dbReference type="ARBA" id="ARBA00022692"/>
    </source>
</evidence>
<dbReference type="AlphaFoldDB" id="A0A7S2USG4"/>
<feature type="transmembrane region" description="Helical" evidence="7">
    <location>
        <begin position="111"/>
        <end position="128"/>
    </location>
</feature>
<evidence type="ECO:0000256" key="1">
    <source>
        <dbReference type="ARBA" id="ARBA00004141"/>
    </source>
</evidence>
<protein>
    <recommendedName>
        <fullName evidence="9">Lysophospholipid acyltransferase</fullName>
    </recommendedName>
</protein>
<name>A0A7S2USG4_9STRA</name>
<feature type="transmembrane region" description="Helical" evidence="7">
    <location>
        <begin position="335"/>
        <end position="355"/>
    </location>
</feature>
<dbReference type="Pfam" id="PF03062">
    <property type="entry name" value="MBOAT"/>
    <property type="match status" value="1"/>
</dbReference>
<dbReference type="EMBL" id="HBHR01001170">
    <property type="protein sequence ID" value="CAD9857883.1"/>
    <property type="molecule type" value="Transcribed_RNA"/>
</dbReference>
<dbReference type="PANTHER" id="PTHR13906">
    <property type="entry name" value="PORCUPINE"/>
    <property type="match status" value="1"/>
</dbReference>
<keyword evidence="5 7" id="KW-0472">Membrane</keyword>
<dbReference type="InterPro" id="IPR049941">
    <property type="entry name" value="LPLAT_7/PORCN-like"/>
</dbReference>
<evidence type="ECO:0000256" key="7">
    <source>
        <dbReference type="SAM" id="Phobius"/>
    </source>
</evidence>
<dbReference type="GO" id="GO:0016020">
    <property type="term" value="C:membrane"/>
    <property type="evidence" value="ECO:0007669"/>
    <property type="project" value="UniProtKB-SubCell"/>
</dbReference>
<keyword evidence="6" id="KW-0012">Acyltransferase</keyword>
<evidence type="ECO:0008006" key="9">
    <source>
        <dbReference type="Google" id="ProtNLM"/>
    </source>
</evidence>
<evidence type="ECO:0000313" key="8">
    <source>
        <dbReference type="EMBL" id="CAD9857883.1"/>
    </source>
</evidence>
<comment type="subcellular location">
    <subcellularLocation>
        <location evidence="1">Membrane</location>
        <topology evidence="1">Multi-pass membrane protein</topology>
    </subcellularLocation>
</comment>
<dbReference type="InterPro" id="IPR004299">
    <property type="entry name" value="MBOAT_fam"/>
</dbReference>
<keyword evidence="4 7" id="KW-1133">Transmembrane helix</keyword>